<keyword evidence="1" id="KW-1133">Transmembrane helix</keyword>
<evidence type="ECO:0000313" key="2">
    <source>
        <dbReference type="EMBL" id="NIZ69952.1"/>
    </source>
</evidence>
<feature type="transmembrane region" description="Helical" evidence="1">
    <location>
        <begin position="55"/>
        <end position="79"/>
    </location>
</feature>
<dbReference type="PANTHER" id="PTHR37308">
    <property type="entry name" value="INTEGRAL MEMBRANE PROTEIN"/>
    <property type="match status" value="1"/>
</dbReference>
<protein>
    <submittedName>
        <fullName evidence="2">DUF368 domain-containing protein</fullName>
    </submittedName>
</protein>
<feature type="transmembrane region" description="Helical" evidence="1">
    <location>
        <begin position="270"/>
        <end position="287"/>
    </location>
</feature>
<dbReference type="Proteomes" id="UP000778951">
    <property type="component" value="Unassembled WGS sequence"/>
</dbReference>
<dbReference type="PANTHER" id="PTHR37308:SF1">
    <property type="entry name" value="POLYPRENYL-PHOSPHATE TRANSPORTER"/>
    <property type="match status" value="1"/>
</dbReference>
<gene>
    <name evidence="2" type="ORF">HCT48_07000</name>
</gene>
<accession>A0A968KX44</accession>
<feature type="transmembrane region" description="Helical" evidence="1">
    <location>
        <begin position="247"/>
        <end position="264"/>
    </location>
</feature>
<dbReference type="Pfam" id="PF04018">
    <property type="entry name" value="VCA0040-like"/>
    <property type="match status" value="1"/>
</dbReference>
<dbReference type="InterPro" id="IPR007163">
    <property type="entry name" value="VCA0040-like"/>
</dbReference>
<comment type="caution">
    <text evidence="2">The sequence shown here is derived from an EMBL/GenBank/DDBJ whole genome shotgun (WGS) entry which is preliminary data.</text>
</comment>
<keyword evidence="1" id="KW-0812">Transmembrane</keyword>
<keyword evidence="3" id="KW-1185">Reference proteome</keyword>
<feature type="transmembrane region" description="Helical" evidence="1">
    <location>
        <begin position="215"/>
        <end position="235"/>
    </location>
</feature>
<reference evidence="2" key="1">
    <citation type="submission" date="2020-03" db="EMBL/GenBank/DDBJ databases">
        <title>Spirochaetal bacteria isolated from arthropods constitute a novel genus Entomospira genus novum within the order Spirochaetales.</title>
        <authorList>
            <person name="Grana-Miraglia L."/>
            <person name="Sikutova S."/>
            <person name="Fingerle V."/>
            <person name="Sing A."/>
            <person name="Castillo-Ramirez S."/>
            <person name="Margos G."/>
            <person name="Rudolf I."/>
        </authorList>
    </citation>
    <scope>NUCLEOTIDE SEQUENCE</scope>
    <source>
        <strain evidence="2">BR149</strain>
    </source>
</reference>
<evidence type="ECO:0000313" key="3">
    <source>
        <dbReference type="Proteomes" id="UP000778951"/>
    </source>
</evidence>
<dbReference type="RefSeq" id="WP_167696020.1">
    <property type="nucleotide sequence ID" value="NZ_CP118181.1"/>
</dbReference>
<organism evidence="2 3">
    <name type="scientific">Entomospira culicis</name>
    <dbReference type="NCBI Taxonomy" id="2719989"/>
    <lineage>
        <taxon>Bacteria</taxon>
        <taxon>Pseudomonadati</taxon>
        <taxon>Spirochaetota</taxon>
        <taxon>Spirochaetia</taxon>
        <taxon>Spirochaetales</taxon>
        <taxon>Spirochaetaceae</taxon>
        <taxon>Entomospira</taxon>
    </lineage>
</organism>
<evidence type="ECO:0000256" key="1">
    <source>
        <dbReference type="SAM" id="Phobius"/>
    </source>
</evidence>
<feature type="transmembrane region" description="Helical" evidence="1">
    <location>
        <begin position="122"/>
        <end position="141"/>
    </location>
</feature>
<feature type="transmembrane region" description="Helical" evidence="1">
    <location>
        <begin position="153"/>
        <end position="177"/>
    </location>
</feature>
<feature type="transmembrane region" description="Helical" evidence="1">
    <location>
        <begin position="12"/>
        <end position="35"/>
    </location>
</feature>
<dbReference type="EMBL" id="JAATLM010000001">
    <property type="protein sequence ID" value="NIZ69952.1"/>
    <property type="molecule type" value="Genomic_DNA"/>
</dbReference>
<feature type="transmembrane region" description="Helical" evidence="1">
    <location>
        <begin position="91"/>
        <end position="110"/>
    </location>
</feature>
<feature type="transmembrane region" description="Helical" evidence="1">
    <location>
        <begin position="184"/>
        <end position="203"/>
    </location>
</feature>
<dbReference type="AlphaFoldDB" id="A0A968KX44"/>
<sequence length="296" mass="32175">MIQTIALLLKGIAIGITDVIPGVSGATTAMLLGVYDKIIAHASQSIHAIKAKNRLAFLSHLRFLIPILLGVGMGLVLFAKIIKFLLLHWPSHTQIVFTGLILGAIPTIVRQGEFFPVNRKKTISFSVGALLMITILAWDFYTGANTSVLSADLPTITVGYILQLFAVGFIASIAIALPGISGSLILLLMGQYSQILSLMNFWIDRLLQGEMVWAPFIALSAFALGILIGLFFYAVLVAKIMHRHKDALFSFALGLILFSVIKIWPKTSLSLSHLTLLLVAMTLPLLSTKLGNRRNA</sequence>
<proteinExistence type="predicted"/>
<keyword evidence="1" id="KW-0472">Membrane</keyword>
<name>A0A968KX44_9SPIO</name>